<proteinExistence type="predicted"/>
<feature type="region of interest" description="Disordered" evidence="1">
    <location>
        <begin position="22"/>
        <end position="67"/>
    </location>
</feature>
<evidence type="ECO:0000313" key="2">
    <source>
        <dbReference type="EMBL" id="VEG74565.1"/>
    </source>
</evidence>
<dbReference type="KEGG" id="asla:NCTC11923_01199"/>
<dbReference type="EMBL" id="LR134363">
    <property type="protein sequence ID" value="VEG74565.1"/>
    <property type="molecule type" value="Genomic_DNA"/>
</dbReference>
<gene>
    <name evidence="2" type="ORF">NCTC11923_01199</name>
</gene>
<name>A0A3S4TC91_9ACTO</name>
<sequence length="67" mass="7303">MRPTHPALWTTVRGHRAEVEDVRENSDLSEVPAQRSSPARACPQWTRPAGALGTASRKAGGLKPWLS</sequence>
<organism evidence="2 3">
    <name type="scientific">Actinomyces slackii</name>
    <dbReference type="NCBI Taxonomy" id="52774"/>
    <lineage>
        <taxon>Bacteria</taxon>
        <taxon>Bacillati</taxon>
        <taxon>Actinomycetota</taxon>
        <taxon>Actinomycetes</taxon>
        <taxon>Actinomycetales</taxon>
        <taxon>Actinomycetaceae</taxon>
        <taxon>Actinomyces</taxon>
    </lineage>
</organism>
<evidence type="ECO:0000313" key="3">
    <source>
        <dbReference type="Proteomes" id="UP000276899"/>
    </source>
</evidence>
<protein>
    <submittedName>
        <fullName evidence="2">Uncharacterized protein</fullName>
    </submittedName>
</protein>
<evidence type="ECO:0000256" key="1">
    <source>
        <dbReference type="SAM" id="MobiDB-lite"/>
    </source>
</evidence>
<dbReference type="STRING" id="1278298.GCA_000428685_01681"/>
<accession>A0A3S4TC91</accession>
<reference evidence="2 3" key="1">
    <citation type="submission" date="2018-12" db="EMBL/GenBank/DDBJ databases">
        <authorList>
            <consortium name="Pathogen Informatics"/>
        </authorList>
    </citation>
    <scope>NUCLEOTIDE SEQUENCE [LARGE SCALE GENOMIC DNA]</scope>
    <source>
        <strain evidence="2 3">NCTC11923</strain>
    </source>
</reference>
<dbReference type="AlphaFoldDB" id="A0A3S4TC91"/>
<dbReference type="Proteomes" id="UP000276899">
    <property type="component" value="Chromosome"/>
</dbReference>
<keyword evidence="3" id="KW-1185">Reference proteome</keyword>